<gene>
    <name evidence="1" type="ORF">OWV82_002916</name>
</gene>
<comment type="caution">
    <text evidence="1">The sequence shown here is derived from an EMBL/GenBank/DDBJ whole genome shotgun (WGS) entry which is preliminary data.</text>
</comment>
<protein>
    <submittedName>
        <fullName evidence="1">RRP15-like protein</fullName>
    </submittedName>
</protein>
<name>A0ACC1Z583_MELAZ</name>
<dbReference type="EMBL" id="CM051394">
    <property type="protein sequence ID" value="KAJ4730260.1"/>
    <property type="molecule type" value="Genomic_DNA"/>
</dbReference>
<sequence>MAEEGNRLVVERGPRKRKSSNKKGSKARKKLKVPPGSREKGKINPKMRKLFQKRAREYNSDDDDDEEELAPETRGDSALSAKNLEVEGGDSSEAEGNADSENEDFSDDEENGEIQPGTANFTEGLRAFKMAFKSILKNSVADDALGPVLSAHKKLVAEKLAEEEAELKVKGEAKKEKHLAGEKGHVKPANYLDSHEKFLIGVATKGVVKLFNAVNKAQHAQKGLNPSRSKDAKLIKKRKKETFFSELRKTPVSAADDSSKGHTASGAADSEGPAWAPLRDNYMLTSSKLKDWDKMPESAVADDVGRLSEENGSSDDE</sequence>
<proteinExistence type="predicted"/>
<reference evidence="1 2" key="1">
    <citation type="journal article" date="2023" name="Science">
        <title>Complex scaffold remodeling in plant triterpene biosynthesis.</title>
        <authorList>
            <person name="De La Pena R."/>
            <person name="Hodgson H."/>
            <person name="Liu J.C."/>
            <person name="Stephenson M.J."/>
            <person name="Martin A.C."/>
            <person name="Owen C."/>
            <person name="Harkess A."/>
            <person name="Leebens-Mack J."/>
            <person name="Jimenez L.E."/>
            <person name="Osbourn A."/>
            <person name="Sattely E.S."/>
        </authorList>
    </citation>
    <scope>NUCLEOTIDE SEQUENCE [LARGE SCALE GENOMIC DNA]</scope>
    <source>
        <strain evidence="2">cv. JPN11</strain>
        <tissue evidence="1">Leaf</tissue>
    </source>
</reference>
<evidence type="ECO:0000313" key="2">
    <source>
        <dbReference type="Proteomes" id="UP001164539"/>
    </source>
</evidence>
<organism evidence="1 2">
    <name type="scientific">Melia azedarach</name>
    <name type="common">Chinaberry tree</name>
    <dbReference type="NCBI Taxonomy" id="155640"/>
    <lineage>
        <taxon>Eukaryota</taxon>
        <taxon>Viridiplantae</taxon>
        <taxon>Streptophyta</taxon>
        <taxon>Embryophyta</taxon>
        <taxon>Tracheophyta</taxon>
        <taxon>Spermatophyta</taxon>
        <taxon>Magnoliopsida</taxon>
        <taxon>eudicotyledons</taxon>
        <taxon>Gunneridae</taxon>
        <taxon>Pentapetalae</taxon>
        <taxon>rosids</taxon>
        <taxon>malvids</taxon>
        <taxon>Sapindales</taxon>
        <taxon>Meliaceae</taxon>
        <taxon>Melia</taxon>
    </lineage>
</organism>
<keyword evidence="2" id="KW-1185">Reference proteome</keyword>
<dbReference type="Proteomes" id="UP001164539">
    <property type="component" value="Chromosome 1"/>
</dbReference>
<evidence type="ECO:0000313" key="1">
    <source>
        <dbReference type="EMBL" id="KAJ4730260.1"/>
    </source>
</evidence>
<accession>A0ACC1Z583</accession>